<keyword evidence="3" id="KW-0460">Magnesium</keyword>
<keyword evidence="8" id="KW-1185">Reference proteome</keyword>
<evidence type="ECO:0000256" key="2">
    <source>
        <dbReference type="ARBA" id="ARBA00022723"/>
    </source>
</evidence>
<dbReference type="NCBIfam" id="TIGR03494">
    <property type="entry name" value="salicyl_syn"/>
    <property type="match status" value="1"/>
</dbReference>
<sequence>MSPGTTSPGTTGTGTTSPGTTSTGSVRPGSRTGTWQAWARAVPPLARASTHGASPDPAATATRLAEAGLAEQYMVYETEGGVWHYAAGSAVTVTATATGITARAAGRSWTSRTDGKPLDAFAAALSALATTGAGTDGNGTARHFYGWAAFELAHLLHADPAATGDAPLLHVLVPSVEVTLAGEGTLVRAQDEAWTRKVADLLAEPRTRGTACGEPAPGSTEGVIATGADAYGRAVARTVADIRAGLLEKAVVSRKVPLPADPRVDFPATYLAGRRANTPARSYLLDLGGCRAAGFSPETVLEVGEDGRVSTQPLAGTRARGTDPAENERRRVELLTDPKEIHEHAVSVRLAWEEMEAVCRPGSVAVEEFMAVRARGSVQHLASRVTGGLRDGAGPWDAFASLFPAITATGVSKRAALEALARHEDGPRGLYGGAVFRGSTGGALDAALVLRTLVGADGETWLRAGAGVTAQSSPEREVEETCEKLRSVAPYLRYTGG</sequence>
<evidence type="ECO:0000256" key="1">
    <source>
        <dbReference type="ARBA" id="ARBA00001946"/>
    </source>
</evidence>
<comment type="cofactor">
    <cofactor evidence="1">
        <name>Mg(2+)</name>
        <dbReference type="ChEBI" id="CHEBI:18420"/>
    </cofactor>
</comment>
<dbReference type="PANTHER" id="PTHR11236">
    <property type="entry name" value="AMINOBENZOATE/ANTHRANILATE SYNTHASE"/>
    <property type="match status" value="1"/>
</dbReference>
<evidence type="ECO:0000256" key="4">
    <source>
        <dbReference type="ARBA" id="ARBA00023239"/>
    </source>
</evidence>
<dbReference type="InterPro" id="IPR019996">
    <property type="entry name" value="Salicylate_synthase"/>
</dbReference>
<proteinExistence type="predicted"/>
<dbReference type="EMBL" id="JAHSTP010000002">
    <property type="protein sequence ID" value="MBZ6150569.1"/>
    <property type="molecule type" value="Genomic_DNA"/>
</dbReference>
<evidence type="ECO:0000256" key="3">
    <source>
        <dbReference type="ARBA" id="ARBA00022842"/>
    </source>
</evidence>
<name>A0ABS7VY03_STROV</name>
<keyword evidence="2" id="KW-0479">Metal-binding</keyword>
<evidence type="ECO:0000259" key="6">
    <source>
        <dbReference type="Pfam" id="PF00425"/>
    </source>
</evidence>
<feature type="region of interest" description="Disordered" evidence="5">
    <location>
        <begin position="1"/>
        <end position="32"/>
    </location>
</feature>
<comment type="caution">
    <text evidence="7">The sequence shown here is derived from an EMBL/GenBank/DDBJ whole genome shotgun (WGS) entry which is preliminary data.</text>
</comment>
<organism evidence="7 8">
    <name type="scientific">Streptomyces olivaceus</name>
    <dbReference type="NCBI Taxonomy" id="47716"/>
    <lineage>
        <taxon>Bacteria</taxon>
        <taxon>Bacillati</taxon>
        <taxon>Actinomycetota</taxon>
        <taxon>Actinomycetes</taxon>
        <taxon>Kitasatosporales</taxon>
        <taxon>Streptomycetaceae</taxon>
        <taxon>Streptomyces</taxon>
    </lineage>
</organism>
<dbReference type="InterPro" id="IPR005801">
    <property type="entry name" value="ADC_synthase"/>
</dbReference>
<accession>A0ABS7VY03</accession>
<evidence type="ECO:0000256" key="5">
    <source>
        <dbReference type="SAM" id="MobiDB-lite"/>
    </source>
</evidence>
<gene>
    <name evidence="7" type="ORF">KVH32_05200</name>
</gene>
<dbReference type="PANTHER" id="PTHR11236:SF48">
    <property type="entry name" value="ISOCHORISMATE SYNTHASE MENF"/>
    <property type="match status" value="1"/>
</dbReference>
<protein>
    <submittedName>
        <fullName evidence="7">Salicylate synthase</fullName>
    </submittedName>
</protein>
<evidence type="ECO:0000313" key="8">
    <source>
        <dbReference type="Proteomes" id="UP000758701"/>
    </source>
</evidence>
<dbReference type="InterPro" id="IPR019999">
    <property type="entry name" value="Anth_synth_I-like"/>
</dbReference>
<dbReference type="Gene3D" id="3.60.120.10">
    <property type="entry name" value="Anthranilate synthase"/>
    <property type="match status" value="1"/>
</dbReference>
<dbReference type="Pfam" id="PF00425">
    <property type="entry name" value="Chorismate_bind"/>
    <property type="match status" value="1"/>
</dbReference>
<feature type="domain" description="Chorismate-utilising enzyme C-terminal" evidence="6">
    <location>
        <begin position="229"/>
        <end position="484"/>
    </location>
</feature>
<dbReference type="PRINTS" id="PR00095">
    <property type="entry name" value="ANTSNTHASEI"/>
</dbReference>
<dbReference type="SUPFAM" id="SSF56322">
    <property type="entry name" value="ADC synthase"/>
    <property type="match status" value="1"/>
</dbReference>
<reference evidence="7 8" key="1">
    <citation type="submission" date="2021-06" db="EMBL/GenBank/DDBJ databases">
        <title>Ecological speciation of a Streptomyces species isolated from different habitats and geographic origins.</title>
        <authorList>
            <person name="Wang J."/>
        </authorList>
    </citation>
    <scope>NUCLEOTIDE SEQUENCE [LARGE SCALE GENOMIC DNA]</scope>
    <source>
        <strain evidence="7 8">FXJ8.012</strain>
    </source>
</reference>
<keyword evidence="4" id="KW-0456">Lyase</keyword>
<dbReference type="InterPro" id="IPR015890">
    <property type="entry name" value="Chorismate_C"/>
</dbReference>
<dbReference type="Proteomes" id="UP000758701">
    <property type="component" value="Unassembled WGS sequence"/>
</dbReference>
<evidence type="ECO:0000313" key="7">
    <source>
        <dbReference type="EMBL" id="MBZ6150569.1"/>
    </source>
</evidence>